<name>A0ABM1L112_GEKJA</name>
<dbReference type="PANTHER" id="PTHR23330">
    <property type="entry name" value="P300 TRANSCRIPTIONAL COFACTOR JMY-RELATED"/>
    <property type="match status" value="1"/>
</dbReference>
<reference evidence="4" key="1">
    <citation type="submission" date="2025-08" db="UniProtKB">
        <authorList>
            <consortium name="RefSeq"/>
        </authorList>
    </citation>
    <scope>IDENTIFICATION</scope>
</reference>
<feature type="region of interest" description="Disordered" evidence="2">
    <location>
        <begin position="326"/>
        <end position="346"/>
    </location>
</feature>
<keyword evidence="3" id="KW-1185">Reference proteome</keyword>
<dbReference type="Proteomes" id="UP000694871">
    <property type="component" value="Unplaced"/>
</dbReference>
<evidence type="ECO:0000256" key="1">
    <source>
        <dbReference type="SAM" id="Coils"/>
    </source>
</evidence>
<feature type="coiled-coil region" evidence="1">
    <location>
        <begin position="98"/>
        <end position="125"/>
    </location>
</feature>
<accession>A0ABM1L112</accession>
<dbReference type="PANTHER" id="PTHR23330:SF9">
    <property type="entry name" value="PROLINE-RICH PROTEIN 11"/>
    <property type="match status" value="1"/>
</dbReference>
<protein>
    <submittedName>
        <fullName evidence="4">Proline-rich protein 11</fullName>
    </submittedName>
</protein>
<proteinExistence type="predicted"/>
<dbReference type="RefSeq" id="XP_015279649.1">
    <property type="nucleotide sequence ID" value="XM_015424163.1"/>
</dbReference>
<feature type="compositionally biased region" description="Pro residues" evidence="2">
    <location>
        <begin position="170"/>
        <end position="189"/>
    </location>
</feature>
<organism evidence="3 4">
    <name type="scientific">Gekko japonicus</name>
    <name type="common">Schlegel's Japanese gecko</name>
    <dbReference type="NCBI Taxonomy" id="146911"/>
    <lineage>
        <taxon>Eukaryota</taxon>
        <taxon>Metazoa</taxon>
        <taxon>Chordata</taxon>
        <taxon>Craniata</taxon>
        <taxon>Vertebrata</taxon>
        <taxon>Euteleostomi</taxon>
        <taxon>Lepidosauria</taxon>
        <taxon>Squamata</taxon>
        <taxon>Bifurcata</taxon>
        <taxon>Gekkota</taxon>
        <taxon>Gekkonidae</taxon>
        <taxon>Gekkoninae</taxon>
        <taxon>Gekko</taxon>
    </lineage>
</organism>
<feature type="region of interest" description="Disordered" evidence="2">
    <location>
        <begin position="161"/>
        <end position="206"/>
    </location>
</feature>
<keyword evidence="1" id="KW-0175">Coiled coil</keyword>
<sequence>MAKCKQRRRKPRASVRIKFKKQESIPLPQCSSILPPKLPVSDLNQSRPFCSWALTLPNITKVVRPLVTTVLCWYCWCQNSVIQFPQFFQVIRNAVFQSHASLQELNALRERLEKLETEFAALQSMVQKETVVPLEKTSCQTLEDGQCQRSTPAPLHLVELPSSHSQASMPPAPPPPPPPPPPPLPPPRVPRCLSKTDGVKKQDASLKTDVPMQITLKDLLSVKLKKTQRCLKIEKGSPLQKRRALITISDLQSVSLNSKAAAPPNRIANSSSTPSRSCIDFRKHLRRVSAKRSPGGTPLIHKENLETGTGLTPLMTQALRRKFQLAHPKSPSPSHLLRGNSFEEQS</sequence>
<evidence type="ECO:0000313" key="4">
    <source>
        <dbReference type="RefSeq" id="XP_015279649.1"/>
    </source>
</evidence>
<gene>
    <name evidence="4" type="primary">PRR11</name>
</gene>
<feature type="compositionally biased region" description="Basic and acidic residues" evidence="2">
    <location>
        <begin position="197"/>
        <end position="206"/>
    </location>
</feature>
<dbReference type="GeneID" id="107121273"/>
<evidence type="ECO:0000256" key="2">
    <source>
        <dbReference type="SAM" id="MobiDB-lite"/>
    </source>
</evidence>
<evidence type="ECO:0000313" key="3">
    <source>
        <dbReference type="Proteomes" id="UP000694871"/>
    </source>
</evidence>